<gene>
    <name evidence="1" type="ORF">AWR27_14735</name>
</gene>
<protein>
    <recommendedName>
        <fullName evidence="3">WYL domain-containing protein</fullName>
    </recommendedName>
</protein>
<dbReference type="AlphaFoldDB" id="A0A1P9WYS4"/>
<evidence type="ECO:0008006" key="3">
    <source>
        <dbReference type="Google" id="ProtNLM"/>
    </source>
</evidence>
<dbReference type="EMBL" id="CP014263">
    <property type="protein sequence ID" value="AQG80468.1"/>
    <property type="molecule type" value="Genomic_DNA"/>
</dbReference>
<dbReference type="Proteomes" id="UP000187941">
    <property type="component" value="Chromosome"/>
</dbReference>
<evidence type="ECO:0000313" key="1">
    <source>
        <dbReference type="EMBL" id="AQG80468.1"/>
    </source>
</evidence>
<proteinExistence type="predicted"/>
<dbReference type="RefSeq" id="WP_077131893.1">
    <property type="nucleotide sequence ID" value="NZ_CP014263.1"/>
</dbReference>
<accession>A0A1P9WYS4</accession>
<name>A0A1P9WYS4_9BACT</name>
<organism evidence="1 2">
    <name type="scientific">Spirosoma montaniterrae</name>
    <dbReference type="NCBI Taxonomy" id="1178516"/>
    <lineage>
        <taxon>Bacteria</taxon>
        <taxon>Pseudomonadati</taxon>
        <taxon>Bacteroidota</taxon>
        <taxon>Cytophagia</taxon>
        <taxon>Cytophagales</taxon>
        <taxon>Cytophagaceae</taxon>
        <taxon>Spirosoma</taxon>
    </lineage>
</organism>
<sequence length="84" mass="9649">MRRFLVTLEEVGFPVEKEGSRHLLLEERPTTRPNIYPVPDDATFSYRYTGEVRSWIGVGRFILGLPGQIRIDSPDKLRAYVRGG</sequence>
<dbReference type="KEGG" id="smon:AWR27_14735"/>
<dbReference type="STRING" id="1178516.AWR27_14735"/>
<evidence type="ECO:0000313" key="2">
    <source>
        <dbReference type="Proteomes" id="UP000187941"/>
    </source>
</evidence>
<reference evidence="1 2" key="1">
    <citation type="submission" date="2016-01" db="EMBL/GenBank/DDBJ databases">
        <authorList>
            <person name="Oliw E.H."/>
        </authorList>
    </citation>
    <scope>NUCLEOTIDE SEQUENCE [LARGE SCALE GENOMIC DNA]</scope>
    <source>
        <strain evidence="1 2">DY10</strain>
    </source>
</reference>
<keyword evidence="2" id="KW-1185">Reference proteome</keyword>